<keyword evidence="1" id="KW-0378">Hydrolase</keyword>
<dbReference type="GO" id="GO:0016805">
    <property type="term" value="F:dipeptidase activity"/>
    <property type="evidence" value="ECO:0007669"/>
    <property type="project" value="UniProtKB-KW"/>
</dbReference>
<comment type="similarity">
    <text evidence="1">Belongs to the peptidase C69 family.</text>
</comment>
<evidence type="ECO:0000313" key="2">
    <source>
        <dbReference type="EMBL" id="SDK70279.1"/>
    </source>
</evidence>
<keyword evidence="3" id="KW-1185">Reference proteome</keyword>
<dbReference type="PANTHER" id="PTHR12994">
    <property type="entry name" value="SECERNIN"/>
    <property type="match status" value="1"/>
</dbReference>
<gene>
    <name evidence="2" type="ORF">SAMN05216212_2992</name>
</gene>
<dbReference type="InterPro" id="IPR005322">
    <property type="entry name" value="Peptidase_C69"/>
</dbReference>
<dbReference type="Pfam" id="PF03577">
    <property type="entry name" value="Peptidase_C69"/>
    <property type="match status" value="1"/>
</dbReference>
<evidence type="ECO:0000256" key="1">
    <source>
        <dbReference type="RuleBase" id="RU364089"/>
    </source>
</evidence>
<dbReference type="GO" id="GO:0070004">
    <property type="term" value="F:cysteine-type exopeptidase activity"/>
    <property type="evidence" value="ECO:0007669"/>
    <property type="project" value="InterPro"/>
</dbReference>
<dbReference type="AlphaFoldDB" id="A0A1G9E2F1"/>
<dbReference type="GO" id="GO:0006508">
    <property type="term" value="P:proteolysis"/>
    <property type="evidence" value="ECO:0007669"/>
    <property type="project" value="UniProtKB-KW"/>
</dbReference>
<dbReference type="Proteomes" id="UP000199305">
    <property type="component" value="Unassembled WGS sequence"/>
</dbReference>
<dbReference type="Gene3D" id="3.60.60.10">
    <property type="entry name" value="Penicillin V Acylase, Chain A"/>
    <property type="match status" value="1"/>
</dbReference>
<dbReference type="PANTHER" id="PTHR12994:SF17">
    <property type="entry name" value="LD30995P"/>
    <property type="match status" value="1"/>
</dbReference>
<dbReference type="EMBL" id="FNFH01000007">
    <property type="protein sequence ID" value="SDK70279.1"/>
    <property type="molecule type" value="Genomic_DNA"/>
</dbReference>
<reference evidence="3" key="1">
    <citation type="submission" date="2016-10" db="EMBL/GenBank/DDBJ databases">
        <authorList>
            <person name="Varghese N."/>
            <person name="Submissions S."/>
        </authorList>
    </citation>
    <scope>NUCLEOTIDE SEQUENCE [LARGE SCALE GENOMIC DNA]</scope>
    <source>
        <strain evidence="3">CGMCC 1.10658</strain>
    </source>
</reference>
<proteinExistence type="inferred from homology"/>
<comment type="catalytic activity">
    <reaction evidence="1">
        <text>an L-aminoacyl-L-amino acid + H2O = 2 an L-alpha-amino acid</text>
        <dbReference type="Rhea" id="RHEA:48940"/>
        <dbReference type="ChEBI" id="CHEBI:15377"/>
        <dbReference type="ChEBI" id="CHEBI:59869"/>
        <dbReference type="ChEBI" id="CHEBI:77460"/>
    </reaction>
</comment>
<dbReference type="RefSeq" id="WP_091516145.1">
    <property type="nucleotide sequence ID" value="NZ_FNFH01000007.1"/>
</dbReference>
<protein>
    <recommendedName>
        <fullName evidence="1">Dipeptidase</fullName>
        <ecNumber evidence="1">3.4.-.-</ecNumber>
    </recommendedName>
</protein>
<keyword evidence="1" id="KW-0224">Dipeptidase</keyword>
<dbReference type="OrthoDB" id="5147328at2"/>
<evidence type="ECO:0000313" key="3">
    <source>
        <dbReference type="Proteomes" id="UP000199305"/>
    </source>
</evidence>
<dbReference type="EC" id="3.4.-.-" evidence="1"/>
<dbReference type="STRING" id="658219.SAMN05216212_2992"/>
<name>A0A1G9E2F1_9GAMM</name>
<sequence>MCDTMVYRAGDTTWLAKNSDRDPLEAQRVEVIPAVRGDRASSLRCTWIEIPQVPDRHACIIGRPAWMWGAEMGVNECGVAIGNEAIFSRRVMRSGVALLGMDLVRLALERADTAASALRVIVDLLEEFGQGGPAAFSQRNFRYDNSFLIADATEAWKLETAGREWVARRVEHYDAISNGLTIGTDHELASEAVHTRGTAFDRDNDTRLVPFVGACRRRRSAALAGLAALDAQRVGFADFAAILRHHRRGRPSGNADLCMHAAPPGALLPWLRPSQTVNAMIVSLGPGGPRAAFTGTANTCCSLFRPVDFTGGWATGERDSWEAHRVWCDHAIAGEPARRRLQARLEVAEGEIFSALERGDTDAARQRARHWWDAVFAGMVLPDNNGQLLQEIP</sequence>
<keyword evidence="1" id="KW-0645">Protease</keyword>
<organism evidence="2 3">
    <name type="scientific">Microbulbifer yueqingensis</name>
    <dbReference type="NCBI Taxonomy" id="658219"/>
    <lineage>
        <taxon>Bacteria</taxon>
        <taxon>Pseudomonadati</taxon>
        <taxon>Pseudomonadota</taxon>
        <taxon>Gammaproteobacteria</taxon>
        <taxon>Cellvibrionales</taxon>
        <taxon>Microbulbiferaceae</taxon>
        <taxon>Microbulbifer</taxon>
    </lineage>
</organism>
<accession>A0A1G9E2F1</accession>